<dbReference type="RefSeq" id="WP_181494448.1">
    <property type="nucleotide sequence ID" value="NZ_CP032152.1"/>
</dbReference>
<dbReference type="Pfam" id="PF07690">
    <property type="entry name" value="MFS_1"/>
    <property type="match status" value="1"/>
</dbReference>
<dbReference type="InterPro" id="IPR036259">
    <property type="entry name" value="MFS_trans_sf"/>
</dbReference>
<reference evidence="9" key="1">
    <citation type="submission" date="2018-09" db="EMBL/GenBank/DDBJ databases">
        <title>Complete genome sequence of thermophilic cyanobacteria strain Thermosynechococcus elongatus PKUAC-SCTE542.</title>
        <authorList>
            <person name="Liang Y."/>
            <person name="Tang J."/>
            <person name="Daroch M."/>
        </authorList>
    </citation>
    <scope>NUCLEOTIDE SEQUENCE [LARGE SCALE GENOMIC DNA]</scope>
    <source>
        <strain evidence="9">E542</strain>
    </source>
</reference>
<protein>
    <submittedName>
        <fullName evidence="8">MFS transporter</fullName>
    </submittedName>
</protein>
<feature type="transmembrane region" description="Helical" evidence="7">
    <location>
        <begin position="309"/>
        <end position="329"/>
    </location>
</feature>
<name>A0A7D6F3B1_9CYAN</name>
<keyword evidence="6 7" id="KW-0472">Membrane</keyword>
<feature type="transmembrane region" description="Helical" evidence="7">
    <location>
        <begin position="193"/>
        <end position="215"/>
    </location>
</feature>
<proteinExistence type="predicted"/>
<evidence type="ECO:0000256" key="2">
    <source>
        <dbReference type="ARBA" id="ARBA00022448"/>
    </source>
</evidence>
<evidence type="ECO:0000313" key="9">
    <source>
        <dbReference type="Proteomes" id="UP000261812"/>
    </source>
</evidence>
<dbReference type="KEGG" id="tsq:D3A95_07540"/>
<feature type="transmembrane region" description="Helical" evidence="7">
    <location>
        <begin position="122"/>
        <end position="143"/>
    </location>
</feature>
<feature type="transmembrane region" description="Helical" evidence="7">
    <location>
        <begin position="95"/>
        <end position="116"/>
    </location>
</feature>
<evidence type="ECO:0000256" key="3">
    <source>
        <dbReference type="ARBA" id="ARBA00022475"/>
    </source>
</evidence>
<dbReference type="CDD" id="cd06173">
    <property type="entry name" value="MFS_MefA_like"/>
    <property type="match status" value="1"/>
</dbReference>
<keyword evidence="2" id="KW-0813">Transport</keyword>
<sequence>MTIEQQDIRLDLPLPPVPPLWQNRNFIALWLAQVCSQLADKIYLVFVIALTTEFFQAANQSISGWVSAIMVAFTIPAILLGSVAGVLVDRWSKKQVLIVTNLYRALLVLGIPITILLGAGQWLGFMALLLITFAISCLTQFFAPAEQAAIPLLVDKSHLMSANSLYTLTMMAALVVGFAAGEPLLNLASHWHSQWGGAVFISACYGGAALLLMLLRPPDQCHLPPSRYRQVWQELRQGLQLLQEYTALRFALLQLILLFAIVAAMSVLVVRLAEVLPRLDTDQFGFLLAAAAGGLGLGALLLNTLGKRFSYAWLGLLGCWGMGGMFLGLSLSLDSFAWSMGYIIGLGFFAAFVAIPMQTLIQLMTPAEQRGTIFGLQNNLVNIALSVPLAVAGLAETWWGLQPVLIGLGGAIALGGTLMTLSHRNGMVTGNLP</sequence>
<dbReference type="PANTHER" id="PTHR43266">
    <property type="entry name" value="MACROLIDE-EFFLUX PROTEIN"/>
    <property type="match status" value="1"/>
</dbReference>
<dbReference type="EMBL" id="CP032152">
    <property type="protein sequence ID" value="QLL29220.1"/>
    <property type="molecule type" value="Genomic_DNA"/>
</dbReference>
<dbReference type="Gene3D" id="1.20.1250.20">
    <property type="entry name" value="MFS general substrate transporter like domains"/>
    <property type="match status" value="1"/>
</dbReference>
<feature type="transmembrane region" description="Helical" evidence="7">
    <location>
        <begin position="250"/>
        <end position="272"/>
    </location>
</feature>
<dbReference type="GO" id="GO:0005886">
    <property type="term" value="C:plasma membrane"/>
    <property type="evidence" value="ECO:0007669"/>
    <property type="project" value="UniProtKB-SubCell"/>
</dbReference>
<feature type="transmembrane region" description="Helical" evidence="7">
    <location>
        <begin position="335"/>
        <end position="355"/>
    </location>
</feature>
<evidence type="ECO:0000256" key="5">
    <source>
        <dbReference type="ARBA" id="ARBA00022989"/>
    </source>
</evidence>
<dbReference type="PANTHER" id="PTHR43266:SF2">
    <property type="entry name" value="MAJOR FACILITATOR SUPERFAMILY (MFS) PROFILE DOMAIN-CONTAINING PROTEIN"/>
    <property type="match status" value="1"/>
</dbReference>
<feature type="transmembrane region" description="Helical" evidence="7">
    <location>
        <begin position="164"/>
        <end position="181"/>
    </location>
</feature>
<keyword evidence="4 7" id="KW-0812">Transmembrane</keyword>
<comment type="subcellular location">
    <subcellularLocation>
        <location evidence="1">Cell membrane</location>
        <topology evidence="1">Multi-pass membrane protein</topology>
    </subcellularLocation>
</comment>
<gene>
    <name evidence="8" type="ORF">D3A95_07540</name>
</gene>
<dbReference type="SUPFAM" id="SSF103473">
    <property type="entry name" value="MFS general substrate transporter"/>
    <property type="match status" value="1"/>
</dbReference>
<feature type="transmembrane region" description="Helical" evidence="7">
    <location>
        <begin position="376"/>
        <end position="395"/>
    </location>
</feature>
<dbReference type="AlphaFoldDB" id="A0A7D6F3B1"/>
<accession>A0A7D6F3B1</accession>
<feature type="transmembrane region" description="Helical" evidence="7">
    <location>
        <begin position="65"/>
        <end position="88"/>
    </location>
</feature>
<keyword evidence="3" id="KW-1003">Cell membrane</keyword>
<feature type="transmembrane region" description="Helical" evidence="7">
    <location>
        <begin position="401"/>
        <end position="421"/>
    </location>
</feature>
<evidence type="ECO:0000256" key="4">
    <source>
        <dbReference type="ARBA" id="ARBA00022692"/>
    </source>
</evidence>
<keyword evidence="9" id="KW-1185">Reference proteome</keyword>
<organism evidence="8 9">
    <name type="scientific">Thermosynechococcus sichuanensis E542</name>
    <dbReference type="NCBI Taxonomy" id="2016101"/>
    <lineage>
        <taxon>Bacteria</taxon>
        <taxon>Bacillati</taxon>
        <taxon>Cyanobacteriota</taxon>
        <taxon>Cyanophyceae</taxon>
        <taxon>Acaryochloridales</taxon>
        <taxon>Thermosynechococcaceae</taxon>
        <taxon>Thermosynechococcus</taxon>
        <taxon>Thermosynechococcus sichuanensis</taxon>
    </lineage>
</organism>
<dbReference type="InterPro" id="IPR011701">
    <property type="entry name" value="MFS"/>
</dbReference>
<evidence type="ECO:0000256" key="6">
    <source>
        <dbReference type="ARBA" id="ARBA00023136"/>
    </source>
</evidence>
<evidence type="ECO:0000256" key="7">
    <source>
        <dbReference type="SAM" id="Phobius"/>
    </source>
</evidence>
<evidence type="ECO:0000313" key="8">
    <source>
        <dbReference type="EMBL" id="QLL29220.1"/>
    </source>
</evidence>
<evidence type="ECO:0000256" key="1">
    <source>
        <dbReference type="ARBA" id="ARBA00004651"/>
    </source>
</evidence>
<dbReference type="GO" id="GO:0022857">
    <property type="term" value="F:transmembrane transporter activity"/>
    <property type="evidence" value="ECO:0007669"/>
    <property type="project" value="InterPro"/>
</dbReference>
<dbReference type="Proteomes" id="UP000261812">
    <property type="component" value="Chromosome"/>
</dbReference>
<keyword evidence="5 7" id="KW-1133">Transmembrane helix</keyword>
<feature type="transmembrane region" description="Helical" evidence="7">
    <location>
        <begin position="284"/>
        <end position="302"/>
    </location>
</feature>